<dbReference type="GO" id="GO:0005851">
    <property type="term" value="C:eukaryotic translation initiation factor 2B complex"/>
    <property type="evidence" value="ECO:0007669"/>
    <property type="project" value="TreeGrafter"/>
</dbReference>
<comment type="caution">
    <text evidence="11">The sequence shown here is derived from an EMBL/GenBank/DDBJ whole genome shotgun (WGS) entry which is preliminary data.</text>
</comment>
<evidence type="ECO:0000313" key="12">
    <source>
        <dbReference type="Proteomes" id="UP000297703"/>
    </source>
</evidence>
<name>A0A4D9DC95_9SAUR</name>
<dbReference type="PANTHER" id="PTHR45859:SF1">
    <property type="entry name" value="TRANSLATION INITIATION FACTOR EIF-2B SUBUNIT BETA"/>
    <property type="match status" value="1"/>
</dbReference>
<dbReference type="OrthoDB" id="269919at2759"/>
<keyword evidence="4 11" id="KW-0396">Initiation factor</keyword>
<evidence type="ECO:0000256" key="3">
    <source>
        <dbReference type="ARBA" id="ARBA00022490"/>
    </source>
</evidence>
<dbReference type="Gene3D" id="3.40.50.10470">
    <property type="entry name" value="Translation initiation factor eif-2b, domain 2"/>
    <property type="match status" value="1"/>
</dbReference>
<evidence type="ECO:0000256" key="10">
    <source>
        <dbReference type="RuleBase" id="RU003814"/>
    </source>
</evidence>
<evidence type="ECO:0000313" key="11">
    <source>
        <dbReference type="EMBL" id="TFJ95265.1"/>
    </source>
</evidence>
<reference evidence="11 12" key="1">
    <citation type="submission" date="2019-04" db="EMBL/GenBank/DDBJ databases">
        <title>Draft genome of the big-headed turtle Platysternon megacephalum.</title>
        <authorList>
            <person name="Gong S."/>
        </authorList>
    </citation>
    <scope>NUCLEOTIDE SEQUENCE [LARGE SCALE GENOMIC DNA]</scope>
    <source>
        <strain evidence="11">DO16091913</strain>
        <tissue evidence="11">Muscle</tissue>
    </source>
</reference>
<evidence type="ECO:0000256" key="1">
    <source>
        <dbReference type="ARBA" id="ARBA00004514"/>
    </source>
</evidence>
<keyword evidence="5" id="KW-0648">Protein biosynthesis</keyword>
<comment type="subcellular location">
    <subcellularLocation>
        <location evidence="1">Cytoplasm</location>
        <location evidence="1">Cytosol</location>
    </subcellularLocation>
</comment>
<organism evidence="11 12">
    <name type="scientific">Platysternon megacephalum</name>
    <name type="common">big-headed turtle</name>
    <dbReference type="NCBI Taxonomy" id="55544"/>
    <lineage>
        <taxon>Eukaryota</taxon>
        <taxon>Metazoa</taxon>
        <taxon>Chordata</taxon>
        <taxon>Craniata</taxon>
        <taxon>Vertebrata</taxon>
        <taxon>Euteleostomi</taxon>
        <taxon>Archelosauria</taxon>
        <taxon>Testudinata</taxon>
        <taxon>Testudines</taxon>
        <taxon>Cryptodira</taxon>
        <taxon>Durocryptodira</taxon>
        <taxon>Testudinoidea</taxon>
        <taxon>Platysternidae</taxon>
        <taxon>Platysternon</taxon>
    </lineage>
</organism>
<dbReference type="Proteomes" id="UP000297703">
    <property type="component" value="Unassembled WGS sequence"/>
</dbReference>
<keyword evidence="12" id="KW-1185">Reference proteome</keyword>
<dbReference type="GO" id="GO:0005829">
    <property type="term" value="C:cytosol"/>
    <property type="evidence" value="ECO:0007669"/>
    <property type="project" value="UniProtKB-SubCell"/>
</dbReference>
<evidence type="ECO:0000256" key="6">
    <source>
        <dbReference type="ARBA" id="ARBA00043898"/>
    </source>
</evidence>
<comment type="function">
    <text evidence="6">Acts as a component of the translation initiation factor 2B (eIF2B) complex, which catalyzes the exchange of GDP for GTP on eukaryotic initiation factor 2 (eIF2) gamma subunit. Its guanine nucleotide exchange factor activity is repressed when bound to eIF2 complex phosphorylated on the alpha subunit, thereby limiting the amount of methionyl-initiator methionine tRNA available to the ribosome and consequently global translation is repressed.</text>
</comment>
<dbReference type="STRING" id="55544.A0A4D9DC95"/>
<dbReference type="GO" id="GO:0005085">
    <property type="term" value="F:guanyl-nucleotide exchange factor activity"/>
    <property type="evidence" value="ECO:0007669"/>
    <property type="project" value="TreeGrafter"/>
</dbReference>
<proteinExistence type="inferred from homology"/>
<evidence type="ECO:0000256" key="4">
    <source>
        <dbReference type="ARBA" id="ARBA00022540"/>
    </source>
</evidence>
<dbReference type="InterPro" id="IPR000649">
    <property type="entry name" value="IF-2B-related"/>
</dbReference>
<dbReference type="PANTHER" id="PTHR45859">
    <property type="entry name" value="TRANSLATION INITIATION FACTOR EIF-2B SUBUNIT BETA"/>
    <property type="match status" value="1"/>
</dbReference>
<dbReference type="AlphaFoldDB" id="A0A4D9DC95"/>
<gene>
    <name evidence="11" type="ORF">DR999_PMT23242</name>
</gene>
<protein>
    <recommendedName>
        <fullName evidence="7">Translation initiation factor eIF2B subunit beta</fullName>
    </recommendedName>
    <alternativeName>
        <fullName evidence="8">eIF2B GDP-GTP exchange factor subunit beta</fullName>
    </alternativeName>
</protein>
<dbReference type="InterPro" id="IPR051855">
    <property type="entry name" value="eIF2B_beta_subunit"/>
</dbReference>
<dbReference type="EMBL" id="QXTE01010677">
    <property type="protein sequence ID" value="TFJ95265.1"/>
    <property type="molecule type" value="Genomic_DNA"/>
</dbReference>
<accession>A0A4D9DC95</accession>
<evidence type="ECO:0000256" key="9">
    <source>
        <dbReference type="ARBA" id="ARBA00046432"/>
    </source>
</evidence>
<dbReference type="InterPro" id="IPR037171">
    <property type="entry name" value="NagB/RpiA_transferase-like"/>
</dbReference>
<comment type="subunit">
    <text evidence="9">Component of the translation initiation factor 2B (eIF2B) complex which is a heterodecamer of two sets of five different subunits: alpha, beta, gamma, delta and epsilon. Subunits alpha, beta and delta comprise a regulatory subcomplex and subunits epsilon and gamma comprise a catalytic subcomplex. Within the complex, the hexameric regulatory complex resides at the center, with the two heterodimeric catalytic subcomplexes bound on opposite sides.</text>
</comment>
<sequence>MYIDGGNLQPLAPGWSEPVAQDLELLFSACLSSLQSALILICTWKVIIGTKTILANGALIAVSGTHTLALAAKHHSTPLIVCAPMFKLSPQFPNEEDSFYKFVSPQEVLPFTEGTSPL</sequence>
<evidence type="ECO:0000256" key="8">
    <source>
        <dbReference type="ARBA" id="ARBA00044228"/>
    </source>
</evidence>
<comment type="similarity">
    <text evidence="2 10">Belongs to the eIF-2B alpha/beta/delta subunits family.</text>
</comment>
<evidence type="ECO:0000256" key="5">
    <source>
        <dbReference type="ARBA" id="ARBA00022917"/>
    </source>
</evidence>
<dbReference type="Pfam" id="PF01008">
    <property type="entry name" value="IF-2B"/>
    <property type="match status" value="1"/>
</dbReference>
<evidence type="ECO:0000256" key="2">
    <source>
        <dbReference type="ARBA" id="ARBA00007251"/>
    </source>
</evidence>
<evidence type="ECO:0000256" key="7">
    <source>
        <dbReference type="ARBA" id="ARBA00044122"/>
    </source>
</evidence>
<dbReference type="InterPro" id="IPR042529">
    <property type="entry name" value="IF_2B-like_C"/>
</dbReference>
<reference evidence="11 12" key="2">
    <citation type="submission" date="2019-04" db="EMBL/GenBank/DDBJ databases">
        <title>The genome sequence of big-headed turtle.</title>
        <authorList>
            <person name="Gong S."/>
        </authorList>
    </citation>
    <scope>NUCLEOTIDE SEQUENCE [LARGE SCALE GENOMIC DNA]</scope>
    <source>
        <strain evidence="11">DO16091913</strain>
        <tissue evidence="11">Muscle</tissue>
    </source>
</reference>
<dbReference type="SUPFAM" id="SSF100950">
    <property type="entry name" value="NagB/RpiA/CoA transferase-like"/>
    <property type="match status" value="1"/>
</dbReference>
<keyword evidence="3" id="KW-0963">Cytoplasm</keyword>
<dbReference type="GO" id="GO:0003743">
    <property type="term" value="F:translation initiation factor activity"/>
    <property type="evidence" value="ECO:0007669"/>
    <property type="project" value="UniProtKB-KW"/>
</dbReference>